<dbReference type="Pfam" id="PF13187">
    <property type="entry name" value="Fer4_9"/>
    <property type="match status" value="1"/>
</dbReference>
<keyword evidence="7" id="KW-0408">Iron</keyword>
<evidence type="ECO:0000313" key="10">
    <source>
        <dbReference type="EMBL" id="RZN71940.1"/>
    </source>
</evidence>
<keyword evidence="6 10" id="KW-0560">Oxidoreductase</keyword>
<evidence type="ECO:0000256" key="4">
    <source>
        <dbReference type="ARBA" id="ARBA00022723"/>
    </source>
</evidence>
<organism evidence="10 11">
    <name type="scientific">Candidatus Methanolliviera hydrocarbonicum</name>
    <dbReference type="NCBI Taxonomy" id="2491085"/>
    <lineage>
        <taxon>Archaea</taxon>
        <taxon>Methanobacteriati</taxon>
        <taxon>Methanobacteriota</taxon>
        <taxon>Candidatus Methanoliparia</taxon>
        <taxon>Candidatus Methanoliparales</taxon>
        <taxon>Candidatus Methanollivieraceae</taxon>
        <taxon>Candidatus Methanolliviera</taxon>
    </lineage>
</organism>
<proteinExistence type="inferred from homology"/>
<dbReference type="GO" id="GO:0051539">
    <property type="term" value="F:4 iron, 4 sulfur cluster binding"/>
    <property type="evidence" value="ECO:0007669"/>
    <property type="project" value="UniProtKB-KW"/>
</dbReference>
<evidence type="ECO:0000256" key="5">
    <source>
        <dbReference type="ARBA" id="ARBA00022994"/>
    </source>
</evidence>
<reference evidence="10 11" key="1">
    <citation type="journal article" date="2019" name="Nat. Microbiol.">
        <title>Wide diversity of methane and short-chain alkane metabolisms in uncultured archaea.</title>
        <authorList>
            <person name="Borrel G."/>
            <person name="Adam P.S."/>
            <person name="McKay L.J."/>
            <person name="Chen L.X."/>
            <person name="Sierra-Garcia I.N."/>
            <person name="Sieber C.M."/>
            <person name="Letourneur Q."/>
            <person name="Ghozlane A."/>
            <person name="Andersen G.L."/>
            <person name="Li W.J."/>
            <person name="Hallam S.J."/>
            <person name="Muyzer G."/>
            <person name="de Oliveira V.M."/>
            <person name="Inskeep W.P."/>
            <person name="Banfield J.F."/>
            <person name="Gribaldo S."/>
        </authorList>
    </citation>
    <scope>NUCLEOTIDE SEQUENCE [LARGE SCALE GENOMIC DNA]</scope>
    <source>
        <strain evidence="10">NM1b</strain>
    </source>
</reference>
<comment type="pathway">
    <text evidence="1">Cofactor metabolism; coenzyme M-coenzyme B heterodisulfide reduction; coenzyme B and coenzyme M from coenzyme M-coenzyme B heterodisulfide: step 1/1.</text>
</comment>
<dbReference type="InterPro" id="IPR051460">
    <property type="entry name" value="HdrC_iron-sulfur_subunit"/>
</dbReference>
<evidence type="ECO:0000256" key="8">
    <source>
        <dbReference type="ARBA" id="ARBA00023014"/>
    </source>
</evidence>
<dbReference type="UniPathway" id="UPA00647">
    <property type="reaction ID" value="UER00700"/>
</dbReference>
<gene>
    <name evidence="10" type="primary">hdrC</name>
    <name evidence="10" type="ORF">EF807_01925</name>
</gene>
<dbReference type="GO" id="GO:0046872">
    <property type="term" value="F:metal ion binding"/>
    <property type="evidence" value="ECO:0007669"/>
    <property type="project" value="UniProtKB-KW"/>
</dbReference>
<dbReference type="NCBIfam" id="TIGR03290">
    <property type="entry name" value="CoB_CoM_SS_C"/>
    <property type="match status" value="1"/>
</dbReference>
<dbReference type="InterPro" id="IPR017900">
    <property type="entry name" value="4Fe4S_Fe_S_CS"/>
</dbReference>
<dbReference type="InterPro" id="IPR017896">
    <property type="entry name" value="4Fe4S_Fe-S-bd"/>
</dbReference>
<dbReference type="Proteomes" id="UP000320766">
    <property type="component" value="Unassembled WGS sequence"/>
</dbReference>
<evidence type="ECO:0000256" key="7">
    <source>
        <dbReference type="ARBA" id="ARBA00023004"/>
    </source>
</evidence>
<dbReference type="EMBL" id="RXIL01000035">
    <property type="protein sequence ID" value="RZN71940.1"/>
    <property type="molecule type" value="Genomic_DNA"/>
</dbReference>
<accession>A0A520KYE2</accession>
<keyword evidence="5" id="KW-0484">Methanogenesis</keyword>
<dbReference type="PROSITE" id="PS51379">
    <property type="entry name" value="4FE4S_FER_2"/>
    <property type="match status" value="1"/>
</dbReference>
<dbReference type="GO" id="GO:0005886">
    <property type="term" value="C:plasma membrane"/>
    <property type="evidence" value="ECO:0007669"/>
    <property type="project" value="TreeGrafter"/>
</dbReference>
<comment type="caution">
    <text evidence="10">The sequence shown here is derived from an EMBL/GenBank/DDBJ whole genome shotgun (WGS) entry which is preliminary data.</text>
</comment>
<evidence type="ECO:0000256" key="6">
    <source>
        <dbReference type="ARBA" id="ARBA00023002"/>
    </source>
</evidence>
<dbReference type="InterPro" id="IPR009051">
    <property type="entry name" value="Helical_ferredxn"/>
</dbReference>
<protein>
    <submittedName>
        <fullName evidence="10">CoB--CoM heterodisulfide reductase subunit C</fullName>
        <ecNumber evidence="10">1.8.98.1</ecNumber>
    </submittedName>
</protein>
<keyword evidence="8" id="KW-0411">Iron-sulfur</keyword>
<dbReference type="PROSITE" id="PS00198">
    <property type="entry name" value="4FE4S_FER_1"/>
    <property type="match status" value="1"/>
</dbReference>
<evidence type="ECO:0000256" key="2">
    <source>
        <dbReference type="ARBA" id="ARBA00007097"/>
    </source>
</evidence>
<feature type="domain" description="4Fe-4S ferredoxin-type" evidence="9">
    <location>
        <begin position="32"/>
        <end position="63"/>
    </location>
</feature>
<evidence type="ECO:0000256" key="3">
    <source>
        <dbReference type="ARBA" id="ARBA00022485"/>
    </source>
</evidence>
<name>A0A520KYE2_9EURY</name>
<sequence>MQCGKCTGSCPSGRITGYRTRRLMNKVQSGDRSILEDPDIWLCTTCYTCYERCPREVKTTDVIRALRNVAAKEGHMSKAHRATAMYVIKTGHAVPINDATKKLRKKLGLSEIPPTTHKYPEALKAIQDISKKMKFDKLVGFDWNTMNLEDREEK</sequence>
<evidence type="ECO:0000313" key="11">
    <source>
        <dbReference type="Proteomes" id="UP000320766"/>
    </source>
</evidence>
<keyword evidence="3" id="KW-0004">4Fe-4S</keyword>
<dbReference type="PANTHER" id="PTHR43255:SF1">
    <property type="entry name" value="IRON-SULFUR-BINDING OXIDOREDUCTASE FADF-RELATED"/>
    <property type="match status" value="1"/>
</dbReference>
<evidence type="ECO:0000259" key="9">
    <source>
        <dbReference type="PROSITE" id="PS51379"/>
    </source>
</evidence>
<keyword evidence="4" id="KW-0479">Metal-binding</keyword>
<dbReference type="PANTHER" id="PTHR43255">
    <property type="entry name" value="IRON-SULFUR-BINDING OXIDOREDUCTASE FADF-RELATED-RELATED"/>
    <property type="match status" value="1"/>
</dbReference>
<dbReference type="EC" id="1.8.98.1" evidence="10"/>
<evidence type="ECO:0000256" key="1">
    <source>
        <dbReference type="ARBA" id="ARBA00004808"/>
    </source>
</evidence>
<dbReference type="Gene3D" id="1.10.1060.10">
    <property type="entry name" value="Alpha-helical ferredoxin"/>
    <property type="match status" value="1"/>
</dbReference>
<dbReference type="SUPFAM" id="SSF46548">
    <property type="entry name" value="alpha-helical ferredoxin"/>
    <property type="match status" value="1"/>
</dbReference>
<dbReference type="InterPro" id="IPR017680">
    <property type="entry name" value="CoB/CoM_hetero-S_Rdtase_csu"/>
</dbReference>
<comment type="similarity">
    <text evidence="2">Belongs to the HdrC family.</text>
</comment>
<dbReference type="AlphaFoldDB" id="A0A520KYE2"/>
<dbReference type="GO" id="GO:0015948">
    <property type="term" value="P:methanogenesis"/>
    <property type="evidence" value="ECO:0007669"/>
    <property type="project" value="UniProtKB-KW"/>
</dbReference>
<dbReference type="GO" id="GO:0051912">
    <property type="term" value="F:CoB--CoM heterodisulfide reductase activity"/>
    <property type="evidence" value="ECO:0007669"/>
    <property type="project" value="UniProtKB-EC"/>
</dbReference>